<evidence type="ECO:0000313" key="2">
    <source>
        <dbReference type="Proteomes" id="UP000649617"/>
    </source>
</evidence>
<gene>
    <name evidence="1" type="ORF">SPIL2461_LOCUS14866</name>
</gene>
<feature type="non-terminal residue" evidence="1">
    <location>
        <position position="291"/>
    </location>
</feature>
<comment type="caution">
    <text evidence="1">The sequence shown here is derived from an EMBL/GenBank/DDBJ whole genome shotgun (WGS) entry which is preliminary data.</text>
</comment>
<organism evidence="1 2">
    <name type="scientific">Symbiodinium pilosum</name>
    <name type="common">Dinoflagellate</name>
    <dbReference type="NCBI Taxonomy" id="2952"/>
    <lineage>
        <taxon>Eukaryota</taxon>
        <taxon>Sar</taxon>
        <taxon>Alveolata</taxon>
        <taxon>Dinophyceae</taxon>
        <taxon>Suessiales</taxon>
        <taxon>Symbiodiniaceae</taxon>
        <taxon>Symbiodinium</taxon>
    </lineage>
</organism>
<reference evidence="1" key="1">
    <citation type="submission" date="2021-02" db="EMBL/GenBank/DDBJ databases">
        <authorList>
            <person name="Dougan E. K."/>
            <person name="Rhodes N."/>
            <person name="Thang M."/>
            <person name="Chan C."/>
        </authorList>
    </citation>
    <scope>NUCLEOTIDE SEQUENCE</scope>
</reference>
<evidence type="ECO:0000313" key="1">
    <source>
        <dbReference type="EMBL" id="CAE7557628.1"/>
    </source>
</evidence>
<sequence>ISGGALQRGGGVFATKLEAWDSEVLVVGFHGIVEPSADIVLGSGAFVQGPLRLTNSAFQLQSLRGKSAIEARCLQLAQSTLSLDAYTQVGIALQNAACTCGPATLHMQGTLVGSGVSSALLSVDPCGNETLEIAHVRLTTPQAALAEASTHTRLRNITVEYLQDVHDTQLLAAPSYEAEAVEVSCVSCAHGVTFAPGASFGLQAVNPPRLMCEQRAVLNRGTTARCRCFFPEQVPDRSYGDDVQVSETGSYCIYCQAHFQARDENSSKCPLYKAWSEGTGDPCATLPPQAE</sequence>
<dbReference type="AlphaFoldDB" id="A0A812U9D8"/>
<dbReference type="OrthoDB" id="419474at2759"/>
<name>A0A812U9D8_SYMPI</name>
<dbReference type="EMBL" id="CAJNIZ010035123">
    <property type="protein sequence ID" value="CAE7557628.1"/>
    <property type="molecule type" value="Genomic_DNA"/>
</dbReference>
<feature type="non-terminal residue" evidence="1">
    <location>
        <position position="1"/>
    </location>
</feature>
<dbReference type="Proteomes" id="UP000649617">
    <property type="component" value="Unassembled WGS sequence"/>
</dbReference>
<keyword evidence="2" id="KW-1185">Reference proteome</keyword>
<proteinExistence type="predicted"/>
<protein>
    <submittedName>
        <fullName evidence="1">Uncharacterized protein</fullName>
    </submittedName>
</protein>
<accession>A0A812U9D8</accession>